<dbReference type="EMBL" id="CM020620">
    <property type="protein sequence ID" value="KAK1869855.1"/>
    <property type="molecule type" value="Genomic_DNA"/>
</dbReference>
<gene>
    <name evidence="1" type="ORF">I4F81_012320</name>
</gene>
<organism evidence="1 2">
    <name type="scientific">Pyropia yezoensis</name>
    <name type="common">Susabi-nori</name>
    <name type="synonym">Porphyra yezoensis</name>
    <dbReference type="NCBI Taxonomy" id="2788"/>
    <lineage>
        <taxon>Eukaryota</taxon>
        <taxon>Rhodophyta</taxon>
        <taxon>Bangiophyceae</taxon>
        <taxon>Bangiales</taxon>
        <taxon>Bangiaceae</taxon>
        <taxon>Pyropia</taxon>
    </lineage>
</organism>
<evidence type="ECO:0000313" key="2">
    <source>
        <dbReference type="Proteomes" id="UP000798662"/>
    </source>
</evidence>
<dbReference type="Proteomes" id="UP000798662">
    <property type="component" value="Chromosome 3"/>
</dbReference>
<sequence length="376" mass="36050">MGASWSLRWVAAVSVTSVAALAAATTATPVSATTATWTQTPTPVGGGGGGGGGVGAECCDFGLCGPISRPPCRDGLVCYTPPPPSPGSIIDGWPGKCVVPPTPTQVPTPTAIATPTPTPVGGGGGGGGGVGAECCDFGLCGPISRPPCRDGLVCYTPPPPSPGSIIDGWPGKCVVPPTPTQVPTPTAIATPTPTPVGGGGGGGGGVGAECCDFGLCGPISRPPCRDGLVCYTPPPPSPGSIIDGWPGKCVVPPTPTQVPTPTAIATPTPTPVGGGGGGGGGVGAECCDFGLCGPISRPPCRDGLVCYTPPPPSPGSIIDGWPGKCVVPPTPTQVPTPTAIATPTPTAIATPTPDGGDGGCGGGGSDLEGHRVGENC</sequence>
<protein>
    <submittedName>
        <fullName evidence="1">Uncharacterized protein</fullName>
    </submittedName>
</protein>
<accession>A0ACC3CIT1</accession>
<reference evidence="1" key="1">
    <citation type="submission" date="2019-11" db="EMBL/GenBank/DDBJ databases">
        <title>Nori genome reveals adaptations in red seaweeds to the harsh intertidal environment.</title>
        <authorList>
            <person name="Wang D."/>
            <person name="Mao Y."/>
        </authorList>
    </citation>
    <scope>NUCLEOTIDE SEQUENCE</scope>
    <source>
        <tissue evidence="1">Gametophyte</tissue>
    </source>
</reference>
<comment type="caution">
    <text evidence="1">The sequence shown here is derived from an EMBL/GenBank/DDBJ whole genome shotgun (WGS) entry which is preliminary data.</text>
</comment>
<proteinExistence type="predicted"/>
<evidence type="ECO:0000313" key="1">
    <source>
        <dbReference type="EMBL" id="KAK1869855.1"/>
    </source>
</evidence>
<name>A0ACC3CIT1_PYRYE</name>
<keyword evidence="2" id="KW-1185">Reference proteome</keyword>